<accession>A0A7V4XQX8</accession>
<dbReference type="PANTHER" id="PTHR34374:SF1">
    <property type="entry name" value="LARGE RIBOSOMAL RNA SUBUNIT ACCUMULATION PROTEIN YCED HOMOLOG 1, CHLOROPLASTIC"/>
    <property type="match status" value="1"/>
</dbReference>
<dbReference type="InterPro" id="IPR003772">
    <property type="entry name" value="YceD"/>
</dbReference>
<dbReference type="EMBL" id="DTKL01000015">
    <property type="protein sequence ID" value="HGY93476.1"/>
    <property type="molecule type" value="Genomic_DNA"/>
</dbReference>
<proteinExistence type="predicted"/>
<sequence>MQFTLQELQKEPILFDESLAPGQIDFGPELTQQGPVTAQGQADLIEEHRGPKNIVSDIRVRGTYGGRFVAPCARCIEPVEHPVQGHFDLIYRPLGVEEGSTEHSIGDSETEIGYYQNDGLLLEDVLREQVILSLPAKTLCREDCKGLCPRCGQNLNSGSCSCDTGPSDPRWTALSDLRSRLNPEK</sequence>
<dbReference type="PANTHER" id="PTHR34374">
    <property type="entry name" value="LARGE RIBOSOMAL RNA SUBUNIT ACCUMULATION PROTEIN YCED HOMOLOG 1, CHLOROPLASTIC"/>
    <property type="match status" value="1"/>
</dbReference>
<protein>
    <submittedName>
        <fullName evidence="1">DUF177 domain-containing protein</fullName>
    </submittedName>
</protein>
<dbReference type="AlphaFoldDB" id="A0A7V4XQX8"/>
<name>A0A7V4XQX8_9BACT</name>
<organism evidence="1">
    <name type="scientific">Acidobacterium capsulatum</name>
    <dbReference type="NCBI Taxonomy" id="33075"/>
    <lineage>
        <taxon>Bacteria</taxon>
        <taxon>Pseudomonadati</taxon>
        <taxon>Acidobacteriota</taxon>
        <taxon>Terriglobia</taxon>
        <taxon>Terriglobales</taxon>
        <taxon>Acidobacteriaceae</taxon>
        <taxon>Acidobacterium</taxon>
    </lineage>
</organism>
<gene>
    <name evidence="1" type="ORF">ENW50_02125</name>
</gene>
<dbReference type="Pfam" id="PF02620">
    <property type="entry name" value="YceD"/>
    <property type="match status" value="1"/>
</dbReference>
<evidence type="ECO:0000313" key="1">
    <source>
        <dbReference type="EMBL" id="HGY93476.1"/>
    </source>
</evidence>
<reference evidence="1" key="1">
    <citation type="journal article" date="2020" name="mSystems">
        <title>Genome- and Community-Level Interaction Insights into Carbon Utilization and Element Cycling Functions of Hydrothermarchaeota in Hydrothermal Sediment.</title>
        <authorList>
            <person name="Zhou Z."/>
            <person name="Liu Y."/>
            <person name="Xu W."/>
            <person name="Pan J."/>
            <person name="Luo Z.H."/>
            <person name="Li M."/>
        </authorList>
    </citation>
    <scope>NUCLEOTIDE SEQUENCE [LARGE SCALE GENOMIC DNA]</scope>
    <source>
        <strain evidence="1">SpSt-855</strain>
    </source>
</reference>
<comment type="caution">
    <text evidence="1">The sequence shown here is derived from an EMBL/GenBank/DDBJ whole genome shotgun (WGS) entry which is preliminary data.</text>
</comment>